<protein>
    <submittedName>
        <fullName evidence="2">EsV-1-3</fullName>
    </submittedName>
</protein>
<evidence type="ECO:0000313" key="3">
    <source>
        <dbReference type="Proteomes" id="UP000000864"/>
    </source>
</evidence>
<reference evidence="2 3" key="2">
    <citation type="journal article" date="1998" name="Adv. Virus Res.">
        <title>Viruses in marine brown algae.</title>
        <authorList>
            <person name="Muller D.G."/>
            <person name="Kapp M."/>
            <person name="Knippers R."/>
        </authorList>
    </citation>
    <scope>NUCLEOTIDE SEQUENCE [LARGE SCALE GENOMIC DNA]</scope>
    <source>
        <strain evidence="3">Isolate New Zealand/Kaikoura/1988</strain>
    </source>
</reference>
<reference evidence="2 3" key="3">
    <citation type="journal article" date="2000" name="Virology">
        <title>Characterization and immunolocalization of major structural proteins in the brown algal virus EsV-1.</title>
        <authorList>
            <person name="Delaroque N."/>
            <person name="Wolf S."/>
            <person name="Muller D.G."/>
            <person name="Knippers R."/>
        </authorList>
    </citation>
    <scope>NUCLEOTIDE SEQUENCE [LARGE SCALE GENOMIC DNA]</scope>
    <source>
        <strain evidence="3">Isolate New Zealand/Kaikoura/1988</strain>
    </source>
</reference>
<reference evidence="2 3" key="4">
    <citation type="journal article" date="2000" name="Virology">
        <title>The brown algal virus EsV-1 particle contains a putative hybrid histidine kinase.</title>
        <authorList>
            <person name="Delaroque N."/>
            <person name="Wolf S."/>
            <person name="Muller D.G."/>
            <person name="Knippers R."/>
        </authorList>
    </citation>
    <scope>NUCLEOTIDE SEQUENCE [LARGE SCALE GENOMIC DNA]</scope>
    <source>
        <strain evidence="3">Isolate New Zealand/Kaikoura/1988</strain>
    </source>
</reference>
<organism evidence="2 3">
    <name type="scientific">Ectocarpus siliculosus virus 1 (isolate New Zealand/Kaikoura/1988)</name>
    <name type="common">EsV-1</name>
    <dbReference type="NCBI Taxonomy" id="654926"/>
    <lineage>
        <taxon>Viruses</taxon>
        <taxon>Varidnaviria</taxon>
        <taxon>Bamfordvirae</taxon>
        <taxon>Nucleocytoviricota</taxon>
        <taxon>Megaviricetes</taxon>
        <taxon>Algavirales</taxon>
        <taxon>Phycodnaviridae</taxon>
        <taxon>Phaeovirus</taxon>
        <taxon>Phaeovirus unasiliculosus</taxon>
        <taxon>Ectocarpus siliculosus virus 1</taxon>
    </lineage>
</organism>
<reference evidence="2 3" key="1">
    <citation type="journal article" date="1995" name="Virology">
        <title>Coat protein of the Ectocarpus siliculosus virus.</title>
        <authorList>
            <person name="Klein M."/>
            <person name="Lanka S.T."/>
            <person name="Knippers R."/>
            <person name="Muller D.G."/>
        </authorList>
    </citation>
    <scope>NUCLEOTIDE SEQUENCE [LARGE SCALE GENOMIC DNA]</scope>
    <source>
        <strain evidence="3">Isolate New Zealand/Kaikoura/1988</strain>
    </source>
</reference>
<gene>
    <name evidence="2" type="primary">ORF 3</name>
</gene>
<proteinExistence type="predicted"/>
<sequence length="235" mass="26151">MDPLTARLMSRSGLSAAGRPPAHSTPMIKAGIGLNPSKPLLPPVHNLRMIYLKEPLTDAEKDLHAARVALKLLETADNDVNRKALYKAMAKLQGKEAQYFATRYIGRGKPQILRGWKTHYFSVKVGELLHKSVMRHTSTHQDAIDAADGTYYAAEDLRDMDTEALKPNPQPKAWFDAGRTDIETQIASIEGVILNKTTMDVHDIASLNDSLQDAKNILRLAKLVDNVREVPYDML</sequence>
<keyword evidence="3" id="KW-1185">Reference proteome</keyword>
<organismHost>
    <name type="scientific">Ectocarpus siliculosus</name>
    <name type="common">Brown alga</name>
    <name type="synonym">Conferva siliculosa</name>
    <dbReference type="NCBI Taxonomy" id="2880"/>
</organismHost>
<dbReference type="EMBL" id="AF204951">
    <property type="protein sequence ID" value="AAK14429.1"/>
    <property type="molecule type" value="Genomic_DNA"/>
</dbReference>
<accession>Q8QNQ6</accession>
<name>Q8QNQ6_ESV1K</name>
<dbReference type="Proteomes" id="UP000000864">
    <property type="component" value="Segment"/>
</dbReference>
<feature type="region of interest" description="Disordered" evidence="1">
    <location>
        <begin position="1"/>
        <end position="22"/>
    </location>
</feature>
<dbReference type="KEGG" id="vg:920741"/>
<evidence type="ECO:0000256" key="1">
    <source>
        <dbReference type="SAM" id="MobiDB-lite"/>
    </source>
</evidence>
<evidence type="ECO:0000313" key="2">
    <source>
        <dbReference type="EMBL" id="AAK14429.1"/>
    </source>
</evidence>